<sequence length="163" mass="17862">MKKDQNKSMTIAKISIVAALYVAVTMCIAPLSYGVVQLRLAEGFNHLTVFNKRYIVALTIGCAIANITSPLGIVDVIFGAMGTLVMTSISYWIAKHIKSVIYKMCVSTIVCTVFSWSVALELNIVSHLPFWPTYLSVAVGELISLLVGMIIFTALSRRIDLTK</sequence>
<gene>
    <name evidence="2" type="ORF">FC70_GL001473</name>
</gene>
<dbReference type="AlphaFoldDB" id="A0A0R1RM76"/>
<dbReference type="PANTHER" id="PTHR40044">
    <property type="entry name" value="INTEGRAL MEMBRANE PROTEIN-RELATED"/>
    <property type="match status" value="1"/>
</dbReference>
<dbReference type="KEGG" id="lol:LACOL_1107"/>
<evidence type="ECO:0000256" key="1">
    <source>
        <dbReference type="SAM" id="Phobius"/>
    </source>
</evidence>
<dbReference type="PATRIC" id="fig|1423778.4.peg.1509"/>
<organism evidence="2 3">
    <name type="scientific">Paucilactobacillus oligofermentans DSM 15707 = LMG 22743</name>
    <dbReference type="NCBI Taxonomy" id="1423778"/>
    <lineage>
        <taxon>Bacteria</taxon>
        <taxon>Bacillati</taxon>
        <taxon>Bacillota</taxon>
        <taxon>Bacilli</taxon>
        <taxon>Lactobacillales</taxon>
        <taxon>Lactobacillaceae</taxon>
        <taxon>Paucilactobacillus</taxon>
    </lineage>
</organism>
<dbReference type="Pfam" id="PF06177">
    <property type="entry name" value="QueT"/>
    <property type="match status" value="1"/>
</dbReference>
<dbReference type="PIRSF" id="PIRSF031501">
    <property type="entry name" value="QueT"/>
    <property type="match status" value="1"/>
</dbReference>
<dbReference type="RefSeq" id="WP_057890401.1">
    <property type="nucleotide sequence ID" value="NZ_AZFE01000032.1"/>
</dbReference>
<dbReference type="STRING" id="1423778.FC70_GL001473"/>
<feature type="transmembrane region" description="Helical" evidence="1">
    <location>
        <begin position="12"/>
        <end position="34"/>
    </location>
</feature>
<keyword evidence="1" id="KW-0472">Membrane</keyword>
<accession>A0A0R1RM76</accession>
<dbReference type="InterPro" id="IPR010387">
    <property type="entry name" value="QueT"/>
</dbReference>
<protein>
    <recommendedName>
        <fullName evidence="4">Citrulline cluster-linked protein</fullName>
    </recommendedName>
</protein>
<evidence type="ECO:0000313" key="3">
    <source>
        <dbReference type="Proteomes" id="UP000051697"/>
    </source>
</evidence>
<comment type="caution">
    <text evidence="2">The sequence shown here is derived from an EMBL/GenBank/DDBJ whole genome shotgun (WGS) entry which is preliminary data.</text>
</comment>
<dbReference type="EMBL" id="AZFE01000032">
    <property type="protein sequence ID" value="KRL54675.1"/>
    <property type="molecule type" value="Genomic_DNA"/>
</dbReference>
<feature type="transmembrane region" description="Helical" evidence="1">
    <location>
        <begin position="100"/>
        <end position="119"/>
    </location>
</feature>
<dbReference type="PANTHER" id="PTHR40044:SF1">
    <property type="entry name" value="INTEGRAL MEMBRANE PROTEIN"/>
    <property type="match status" value="1"/>
</dbReference>
<reference evidence="2 3" key="1">
    <citation type="journal article" date="2015" name="Genome Announc.">
        <title>Expanding the biotechnology potential of lactobacilli through comparative genomics of 213 strains and associated genera.</title>
        <authorList>
            <person name="Sun Z."/>
            <person name="Harris H.M."/>
            <person name="McCann A."/>
            <person name="Guo C."/>
            <person name="Argimon S."/>
            <person name="Zhang W."/>
            <person name="Yang X."/>
            <person name="Jeffery I.B."/>
            <person name="Cooney J.C."/>
            <person name="Kagawa T.F."/>
            <person name="Liu W."/>
            <person name="Song Y."/>
            <person name="Salvetti E."/>
            <person name="Wrobel A."/>
            <person name="Rasinkangas P."/>
            <person name="Parkhill J."/>
            <person name="Rea M.C."/>
            <person name="O'Sullivan O."/>
            <person name="Ritari J."/>
            <person name="Douillard F.P."/>
            <person name="Paul Ross R."/>
            <person name="Yang R."/>
            <person name="Briner A.E."/>
            <person name="Felis G.E."/>
            <person name="de Vos W.M."/>
            <person name="Barrangou R."/>
            <person name="Klaenhammer T.R."/>
            <person name="Caufield P.W."/>
            <person name="Cui Y."/>
            <person name="Zhang H."/>
            <person name="O'Toole P.W."/>
        </authorList>
    </citation>
    <scope>NUCLEOTIDE SEQUENCE [LARGE SCALE GENOMIC DNA]</scope>
    <source>
        <strain evidence="2 3">DSM 15707</strain>
    </source>
</reference>
<keyword evidence="1" id="KW-0812">Transmembrane</keyword>
<keyword evidence="3" id="KW-1185">Reference proteome</keyword>
<dbReference type="Proteomes" id="UP000051697">
    <property type="component" value="Unassembled WGS sequence"/>
</dbReference>
<feature type="transmembrane region" description="Helical" evidence="1">
    <location>
        <begin position="131"/>
        <end position="155"/>
    </location>
</feature>
<dbReference type="OrthoDB" id="1706970at2"/>
<evidence type="ECO:0000313" key="2">
    <source>
        <dbReference type="EMBL" id="KRL54675.1"/>
    </source>
</evidence>
<keyword evidence="1" id="KW-1133">Transmembrane helix</keyword>
<proteinExistence type="predicted"/>
<evidence type="ECO:0008006" key="4">
    <source>
        <dbReference type="Google" id="ProtNLM"/>
    </source>
</evidence>
<name>A0A0R1RM76_9LACO</name>